<organism evidence="1 2">
    <name type="scientific">Klenkia soli</name>
    <dbReference type="NCBI Taxonomy" id="1052260"/>
    <lineage>
        <taxon>Bacteria</taxon>
        <taxon>Bacillati</taxon>
        <taxon>Actinomycetota</taxon>
        <taxon>Actinomycetes</taxon>
        <taxon>Geodermatophilales</taxon>
        <taxon>Geodermatophilaceae</taxon>
        <taxon>Klenkia</taxon>
    </lineage>
</organism>
<reference evidence="2" key="1">
    <citation type="submission" date="2016-10" db="EMBL/GenBank/DDBJ databases">
        <authorList>
            <person name="Varghese N."/>
            <person name="Submissions S."/>
        </authorList>
    </citation>
    <scope>NUCLEOTIDE SEQUENCE [LARGE SCALE GENOMIC DNA]</scope>
    <source>
        <strain evidence="2">DSM 45843</strain>
    </source>
</reference>
<dbReference type="RefSeq" id="WP_091250427.1">
    <property type="nucleotide sequence ID" value="NZ_FNIR01000020.1"/>
</dbReference>
<dbReference type="Proteomes" id="UP000199088">
    <property type="component" value="Unassembled WGS sequence"/>
</dbReference>
<keyword evidence="2" id="KW-1185">Reference proteome</keyword>
<accession>A0A1H0UHJ6</accession>
<proteinExistence type="predicted"/>
<evidence type="ECO:0000313" key="2">
    <source>
        <dbReference type="Proteomes" id="UP000199088"/>
    </source>
</evidence>
<dbReference type="EMBL" id="FNIR01000020">
    <property type="protein sequence ID" value="SDP65505.1"/>
    <property type="molecule type" value="Genomic_DNA"/>
</dbReference>
<dbReference type="OrthoDB" id="3571220at2"/>
<gene>
    <name evidence="1" type="ORF">SAMN05660199_04503</name>
</gene>
<sequence length="202" mass="21539">MGERVRFDGWILGLGTTSGTRLVVGYWPRSPLGPVSDVMVERADGNRVLLAATPELASFVAGTYSFDEVRVVPVEVGRAPGHWVLRAGPLALRVRVGRRPPLGWALRTVPSPLARTPAWVSLLDPFARVAGLRTRGTAGGGRTEWYGVQDLHLIRSASATWDGADLGGLARVDPPVRFGFGSVPPTPSVVRVTTTIGLSTPV</sequence>
<dbReference type="STRING" id="1052260.SAMN05660199_04503"/>
<evidence type="ECO:0000313" key="1">
    <source>
        <dbReference type="EMBL" id="SDP65505.1"/>
    </source>
</evidence>
<protein>
    <submittedName>
        <fullName evidence="1">Uncharacterized protein</fullName>
    </submittedName>
</protein>
<dbReference type="AlphaFoldDB" id="A0A1H0UHJ6"/>
<name>A0A1H0UHJ6_9ACTN</name>